<protein>
    <submittedName>
        <fullName evidence="6">MerR family transcriptional regulator</fullName>
    </submittedName>
</protein>
<dbReference type="RefSeq" id="WP_244355594.1">
    <property type="nucleotide sequence ID" value="NZ_JAJNNZ010000003.1"/>
</dbReference>
<dbReference type="GO" id="GO:0003677">
    <property type="term" value="F:DNA binding"/>
    <property type="evidence" value="ECO:0007669"/>
    <property type="project" value="UniProtKB-KW"/>
</dbReference>
<comment type="caution">
    <text evidence="6">The sequence shown here is derived from an EMBL/GenBank/DDBJ whole genome shotgun (WGS) entry which is preliminary data.</text>
</comment>
<feature type="transmembrane region" description="Helical" evidence="4">
    <location>
        <begin position="172"/>
        <end position="190"/>
    </location>
</feature>
<keyword evidence="4" id="KW-0812">Transmembrane</keyword>
<dbReference type="GO" id="GO:0003700">
    <property type="term" value="F:DNA-binding transcription factor activity"/>
    <property type="evidence" value="ECO:0007669"/>
    <property type="project" value="InterPro"/>
</dbReference>
<dbReference type="EMBL" id="JAJNNZ010000003">
    <property type="protein sequence ID" value="MCJ2376171.1"/>
    <property type="molecule type" value="Genomic_DNA"/>
</dbReference>
<feature type="domain" description="HTH merR-type" evidence="5">
    <location>
        <begin position="6"/>
        <end position="75"/>
    </location>
</feature>
<evidence type="ECO:0000256" key="2">
    <source>
        <dbReference type="ARBA" id="ARBA00023125"/>
    </source>
</evidence>
<evidence type="ECO:0000256" key="4">
    <source>
        <dbReference type="SAM" id="Phobius"/>
    </source>
</evidence>
<dbReference type="InterPro" id="IPR009061">
    <property type="entry name" value="DNA-bd_dom_put_sf"/>
</dbReference>
<evidence type="ECO:0000313" key="7">
    <source>
        <dbReference type="Proteomes" id="UP001139488"/>
    </source>
</evidence>
<dbReference type="PANTHER" id="PTHR30204">
    <property type="entry name" value="REDOX-CYCLING DRUG-SENSING TRANSCRIPTIONAL ACTIVATOR SOXR"/>
    <property type="match status" value="1"/>
</dbReference>
<dbReference type="SUPFAM" id="SSF46955">
    <property type="entry name" value="Putative DNA-binding domain"/>
    <property type="match status" value="1"/>
</dbReference>
<keyword evidence="1" id="KW-0805">Transcription regulation</keyword>
<sequence length="266" mass="30116">MDCNKQLSITEVSERTGINPVTLRAWQRRYNLVQPARSKKGHRLYSAQDLKTIKEIQGWLAKGVSIGKVKTLIESTELSGSPCPENRQLEEVHLAIEYLSKLDMPKLQQLLVILFKEYPLGVIESQFVYPIIDTLGLLKSAQQQSQKHLFKTVVKQRLAWLIESERKLLRSAQSALIIVVGAPGSVFGWFRYARLQRTHKVTFLENMNDMSSLLKPQLLSRFDGIEILSGEHVNAKLVHQIKQLQALSPATVTQLSAVTSYLNQAN</sequence>
<reference evidence="6" key="1">
    <citation type="submission" date="2021-11" db="EMBL/GenBank/DDBJ databases">
        <title>Vibrio ZSDE26 sp. nov. and Vibrio ZSDZ34 sp. nov., isolated from coastal seawater in Qingdao.</title>
        <authorList>
            <person name="Zhang P."/>
        </authorList>
    </citation>
    <scope>NUCLEOTIDE SEQUENCE</scope>
    <source>
        <strain evidence="6">ZSDZ34</strain>
    </source>
</reference>
<dbReference type="CDD" id="cd01104">
    <property type="entry name" value="HTH_MlrA-CarA"/>
    <property type="match status" value="1"/>
</dbReference>
<organism evidence="6 7">
    <name type="scientific">Vibrio gelatinilyticus</name>
    <dbReference type="NCBI Taxonomy" id="2893468"/>
    <lineage>
        <taxon>Bacteria</taxon>
        <taxon>Pseudomonadati</taxon>
        <taxon>Pseudomonadota</taxon>
        <taxon>Gammaproteobacteria</taxon>
        <taxon>Vibrionales</taxon>
        <taxon>Vibrionaceae</taxon>
        <taxon>Vibrio</taxon>
    </lineage>
</organism>
<keyword evidence="4" id="KW-0472">Membrane</keyword>
<dbReference type="PROSITE" id="PS50937">
    <property type="entry name" value="HTH_MERR_2"/>
    <property type="match status" value="1"/>
</dbReference>
<dbReference type="AlphaFoldDB" id="A0A9X1W9D2"/>
<evidence type="ECO:0000259" key="5">
    <source>
        <dbReference type="PROSITE" id="PS50937"/>
    </source>
</evidence>
<dbReference type="Pfam" id="PF13411">
    <property type="entry name" value="MerR_1"/>
    <property type="match status" value="1"/>
</dbReference>
<dbReference type="Gene3D" id="1.10.1660.10">
    <property type="match status" value="1"/>
</dbReference>
<keyword evidence="7" id="KW-1185">Reference proteome</keyword>
<keyword evidence="3" id="KW-0804">Transcription</keyword>
<dbReference type="SMART" id="SM00422">
    <property type="entry name" value="HTH_MERR"/>
    <property type="match status" value="1"/>
</dbReference>
<evidence type="ECO:0000313" key="6">
    <source>
        <dbReference type="EMBL" id="MCJ2376171.1"/>
    </source>
</evidence>
<keyword evidence="4" id="KW-1133">Transmembrane helix</keyword>
<accession>A0A9X1W9D2</accession>
<dbReference type="InterPro" id="IPR047057">
    <property type="entry name" value="MerR_fam"/>
</dbReference>
<proteinExistence type="predicted"/>
<name>A0A9X1W9D2_9VIBR</name>
<dbReference type="InterPro" id="IPR000551">
    <property type="entry name" value="MerR-type_HTH_dom"/>
</dbReference>
<dbReference type="PANTHER" id="PTHR30204:SF67">
    <property type="entry name" value="HTH-TYPE TRANSCRIPTIONAL REGULATOR MLRA-RELATED"/>
    <property type="match status" value="1"/>
</dbReference>
<dbReference type="Proteomes" id="UP001139488">
    <property type="component" value="Unassembled WGS sequence"/>
</dbReference>
<evidence type="ECO:0000256" key="1">
    <source>
        <dbReference type="ARBA" id="ARBA00023015"/>
    </source>
</evidence>
<keyword evidence="2" id="KW-0238">DNA-binding</keyword>
<evidence type="ECO:0000256" key="3">
    <source>
        <dbReference type="ARBA" id="ARBA00023163"/>
    </source>
</evidence>
<gene>
    <name evidence="6" type="ORF">LNL84_04915</name>
</gene>